<protein>
    <recommendedName>
        <fullName evidence="4">DUF4397 domain-containing protein</fullName>
    </recommendedName>
</protein>
<name>A0A5C6RGZ7_9BACT</name>
<feature type="signal peptide" evidence="1">
    <location>
        <begin position="1"/>
        <end position="21"/>
    </location>
</feature>
<gene>
    <name evidence="2" type="ORF">FRY97_18155</name>
</gene>
<dbReference type="Proteomes" id="UP000321580">
    <property type="component" value="Unassembled WGS sequence"/>
</dbReference>
<dbReference type="EMBL" id="VOOR01000050">
    <property type="protein sequence ID" value="TXB61646.1"/>
    <property type="molecule type" value="Genomic_DNA"/>
</dbReference>
<accession>A0A5C6RGZ7</accession>
<sequence>MKKILLLFALALGVFSMTLRAQNGPKISVQGKLNEVSGLPLADGDQELIFRLYHQPTGGTAFWADTVVVEITGGIYSYNLGSGNPLDPAQFDATVYVAVVVDGVEIAPRTELTHAPYTLRTDFAVQADTAHYALAVPTDSLEVMKNLRIIRGRITPTGVVSDGFTATPLDPNPLGSSPAYRITYNEPFPSTPTVAFDAFNTSGGSYKMPSYLNVSATSADIFLFENFPSIEFQIIIVGRK</sequence>
<dbReference type="OrthoDB" id="940200at2"/>
<evidence type="ECO:0000313" key="3">
    <source>
        <dbReference type="Proteomes" id="UP000321580"/>
    </source>
</evidence>
<proteinExistence type="predicted"/>
<reference evidence="2 3" key="1">
    <citation type="submission" date="2019-08" db="EMBL/GenBank/DDBJ databases">
        <title>Genome of Phaeodactylibacter luteus.</title>
        <authorList>
            <person name="Bowman J.P."/>
        </authorList>
    </citation>
    <scope>NUCLEOTIDE SEQUENCE [LARGE SCALE GENOMIC DNA]</scope>
    <source>
        <strain evidence="2 3">KCTC 42180</strain>
    </source>
</reference>
<dbReference type="RefSeq" id="WP_147168992.1">
    <property type="nucleotide sequence ID" value="NZ_VOOR01000050.1"/>
</dbReference>
<comment type="caution">
    <text evidence="2">The sequence shown here is derived from an EMBL/GenBank/DDBJ whole genome shotgun (WGS) entry which is preliminary data.</text>
</comment>
<evidence type="ECO:0000313" key="2">
    <source>
        <dbReference type="EMBL" id="TXB61646.1"/>
    </source>
</evidence>
<feature type="chain" id="PRO_5022718195" description="DUF4397 domain-containing protein" evidence="1">
    <location>
        <begin position="22"/>
        <end position="240"/>
    </location>
</feature>
<organism evidence="2 3">
    <name type="scientific">Phaeodactylibacter luteus</name>
    <dbReference type="NCBI Taxonomy" id="1564516"/>
    <lineage>
        <taxon>Bacteria</taxon>
        <taxon>Pseudomonadati</taxon>
        <taxon>Bacteroidota</taxon>
        <taxon>Saprospiria</taxon>
        <taxon>Saprospirales</taxon>
        <taxon>Haliscomenobacteraceae</taxon>
        <taxon>Phaeodactylibacter</taxon>
    </lineage>
</organism>
<dbReference type="AlphaFoldDB" id="A0A5C6RGZ7"/>
<evidence type="ECO:0000256" key="1">
    <source>
        <dbReference type="SAM" id="SignalP"/>
    </source>
</evidence>
<keyword evidence="1" id="KW-0732">Signal</keyword>
<keyword evidence="3" id="KW-1185">Reference proteome</keyword>
<evidence type="ECO:0008006" key="4">
    <source>
        <dbReference type="Google" id="ProtNLM"/>
    </source>
</evidence>